<dbReference type="EMBL" id="JBHSSD010000079">
    <property type="protein sequence ID" value="MFC6165977.1"/>
    <property type="molecule type" value="Genomic_DNA"/>
</dbReference>
<keyword evidence="5" id="KW-1185">Reference proteome</keyword>
<feature type="domain" description="Transposase IS110-like N-terminal" evidence="2">
    <location>
        <begin position="7"/>
        <end position="161"/>
    </location>
</feature>
<evidence type="ECO:0000259" key="3">
    <source>
        <dbReference type="Pfam" id="PF02371"/>
    </source>
</evidence>
<dbReference type="Pfam" id="PF01548">
    <property type="entry name" value="DEDD_Tnp_IS110"/>
    <property type="match status" value="1"/>
</dbReference>
<proteinExistence type="predicted"/>
<organism evidence="4 5">
    <name type="scientific">Lactiplantibacillus dongliensis</name>
    <dbReference type="NCBI Taxonomy" id="2559919"/>
    <lineage>
        <taxon>Bacteria</taxon>
        <taxon>Bacillati</taxon>
        <taxon>Bacillota</taxon>
        <taxon>Bacilli</taxon>
        <taxon>Lactobacillales</taxon>
        <taxon>Lactobacillaceae</taxon>
        <taxon>Lactiplantibacillus</taxon>
    </lineage>
</organism>
<dbReference type="Proteomes" id="UP001596253">
    <property type="component" value="Unassembled WGS sequence"/>
</dbReference>
<evidence type="ECO:0000313" key="4">
    <source>
        <dbReference type="EMBL" id="MFC6165977.1"/>
    </source>
</evidence>
<protein>
    <submittedName>
        <fullName evidence="4">IS110 family transposase</fullName>
    </submittedName>
</protein>
<dbReference type="InterPro" id="IPR003346">
    <property type="entry name" value="Transposase_20"/>
</dbReference>
<feature type="domain" description="Transposase IS116/IS110/IS902 C-terminal" evidence="3">
    <location>
        <begin position="277"/>
        <end position="355"/>
    </location>
</feature>
<evidence type="ECO:0000256" key="1">
    <source>
        <dbReference type="SAM" id="Coils"/>
    </source>
</evidence>
<dbReference type="InterPro" id="IPR002525">
    <property type="entry name" value="Transp_IS110-like_N"/>
</dbReference>
<dbReference type="PANTHER" id="PTHR33055:SF15">
    <property type="entry name" value="TRANSPOSASE-RELATED"/>
    <property type="match status" value="1"/>
</dbReference>
<evidence type="ECO:0000259" key="2">
    <source>
        <dbReference type="Pfam" id="PF01548"/>
    </source>
</evidence>
<dbReference type="InterPro" id="IPR047650">
    <property type="entry name" value="Transpos_IS110"/>
</dbReference>
<dbReference type="PANTHER" id="PTHR33055">
    <property type="entry name" value="TRANSPOSASE FOR INSERTION SEQUENCE ELEMENT IS1111A"/>
    <property type="match status" value="1"/>
</dbReference>
<keyword evidence="1" id="KW-0175">Coiled coil</keyword>
<dbReference type="NCBIfam" id="NF033542">
    <property type="entry name" value="transpos_IS110"/>
    <property type="match status" value="1"/>
</dbReference>
<dbReference type="RefSeq" id="WP_379853104.1">
    <property type="nucleotide sequence ID" value="NZ_JBHSSD010000079.1"/>
</dbReference>
<name>A0ABW1RAY3_9LACO</name>
<accession>A0ABW1RAY3</accession>
<gene>
    <name evidence="4" type="ORF">ACFP3T_15060</name>
</gene>
<feature type="coiled-coil region" evidence="1">
    <location>
        <begin position="132"/>
        <end position="159"/>
    </location>
</feature>
<reference evidence="5" key="1">
    <citation type="journal article" date="2019" name="Int. J. Syst. Evol. Microbiol.">
        <title>The Global Catalogue of Microorganisms (GCM) 10K type strain sequencing project: providing services to taxonomists for standard genome sequencing and annotation.</title>
        <authorList>
            <consortium name="The Broad Institute Genomics Platform"/>
            <consortium name="The Broad Institute Genome Sequencing Center for Infectious Disease"/>
            <person name="Wu L."/>
            <person name="Ma J."/>
        </authorList>
    </citation>
    <scope>NUCLEOTIDE SEQUENCE [LARGE SCALE GENOMIC DNA]</scope>
    <source>
        <strain evidence="5">CCM 8932</strain>
    </source>
</reference>
<dbReference type="Pfam" id="PF02371">
    <property type="entry name" value="Transposase_20"/>
    <property type="match status" value="1"/>
</dbReference>
<evidence type="ECO:0000313" key="5">
    <source>
        <dbReference type="Proteomes" id="UP001596253"/>
    </source>
</evidence>
<sequence length="407" mass="47016">MDSRTIIGIDVSKNKLNVAITRDLQVIQEFVVPSDLIGFGQLKRTMMACDSTPEIVFEATGVYSRRLEYFLQQNHLDYHILNPLAAKNRIATGTRARKNDKRDAQRLAISEYTEQLEAFALTYKQDPIYRELTDMNRFYDQLNEDKKRARNRAHRVLQLTFASFSESKDGFNFDNKISWKMLALFPHAQLVRNISDLNELQDKILAAHFKGISPKRAHEYAHKLWKLAAKNADGSPVTSDNTRQTKTLAEQVLALMEQEEDQVKRMTELGKCLPEYTLLQTIPGFGASTTIRLISELGDIRRFKTRQQLNSFIGIDLTEMDSGDHQSVRHITKHGNPHARRILYWTIILMINPKMADSHIRDGYQKRRGDGPKKPLIVKEMDHLIKTILYLVKTNQPYSYELAPQRK</sequence>
<comment type="caution">
    <text evidence="4">The sequence shown here is derived from an EMBL/GenBank/DDBJ whole genome shotgun (WGS) entry which is preliminary data.</text>
</comment>